<evidence type="ECO:0000259" key="5">
    <source>
        <dbReference type="Pfam" id="PF25967"/>
    </source>
</evidence>
<feature type="transmembrane region" description="Helical" evidence="3">
    <location>
        <begin position="61"/>
        <end position="81"/>
    </location>
</feature>
<feature type="domain" description="Multidrug resistance protein MdtA-like C-terminal permuted SH3" evidence="5">
    <location>
        <begin position="446"/>
        <end position="506"/>
    </location>
</feature>
<evidence type="ECO:0000313" key="7">
    <source>
        <dbReference type="Proteomes" id="UP000218418"/>
    </source>
</evidence>
<evidence type="ECO:0000313" key="6">
    <source>
        <dbReference type="EMBL" id="BAY84495.1"/>
    </source>
</evidence>
<proteinExistence type="predicted"/>
<evidence type="ECO:0000256" key="1">
    <source>
        <dbReference type="SAM" id="Coils"/>
    </source>
</evidence>
<dbReference type="Gene3D" id="2.40.420.20">
    <property type="match status" value="1"/>
</dbReference>
<keyword evidence="7" id="KW-1185">Reference proteome</keyword>
<dbReference type="GO" id="GO:1990281">
    <property type="term" value="C:efflux pump complex"/>
    <property type="evidence" value="ECO:0007669"/>
    <property type="project" value="TreeGrafter"/>
</dbReference>
<keyword evidence="1" id="KW-0175">Coiled coil</keyword>
<sequence length="521" mass="57448">MEDYSPSTYENSDNVYSEESYQQTAVRELPHQEYQDEENEKVDKPAKEENKNQIKSALKKYWWIIAVLVVLAGGVTIIRPWENQSQEETSTTQTAKFSVRTTKAQRQPIRAWVSSEGRVRAARYKHLTFEVEGDVTYLARRNGRRLREGDRVKSGELLARVDDRKLVADVRQAEAAIAEARKQRAAARANVAQAKAQVSTARSQLQKAQTARNLAATNLERYRLLINEGAIARQEFDTRQNAVRDAEADVGAAQSQVESAQAGVISAQEQLEATSSSITTAEARLTQAKVALEGASIYAPFDGIVAYLNYTEGEYFTPQAVSSQLGGDYQGILERIPMVVIDPSQYEVIVDLAGSTGEQVEPDQTAYVASENNLKNNINNSVGENTVKETLVANARAEGEVFAVNPAISPGGRAIEAKIRLNPSTTQNIRHGERVLTWIAVEEEPNAIVVPLNTVVYRDQTPYVFVVNSEGVVEKRKVELGIRGITQQQIISGVEAGESIVTQGQNRLVDGAPVRTVNSEQ</sequence>
<dbReference type="InterPro" id="IPR058627">
    <property type="entry name" value="MdtA-like_C"/>
</dbReference>
<name>A0A1Z4LTC1_9CYAN</name>
<dbReference type="SUPFAM" id="SSF111369">
    <property type="entry name" value="HlyD-like secretion proteins"/>
    <property type="match status" value="2"/>
</dbReference>
<keyword evidence="3" id="KW-0812">Transmembrane</keyword>
<feature type="compositionally biased region" description="Polar residues" evidence="2">
    <location>
        <begin position="1"/>
        <end position="25"/>
    </location>
</feature>
<dbReference type="OrthoDB" id="9806939at2"/>
<dbReference type="PANTHER" id="PTHR30469:SF15">
    <property type="entry name" value="HLYD FAMILY OF SECRETION PROTEINS"/>
    <property type="match status" value="1"/>
</dbReference>
<evidence type="ECO:0008006" key="8">
    <source>
        <dbReference type="Google" id="ProtNLM"/>
    </source>
</evidence>
<feature type="coiled-coil region" evidence="1">
    <location>
        <begin position="163"/>
        <end position="211"/>
    </location>
</feature>
<dbReference type="PANTHER" id="PTHR30469">
    <property type="entry name" value="MULTIDRUG RESISTANCE PROTEIN MDTA"/>
    <property type="match status" value="1"/>
</dbReference>
<dbReference type="Pfam" id="PF25876">
    <property type="entry name" value="HH_MFP_RND"/>
    <property type="match status" value="1"/>
</dbReference>
<feature type="domain" description="Multidrug resistance protein MdtA-like alpha-helical hairpin" evidence="4">
    <location>
        <begin position="199"/>
        <end position="261"/>
    </location>
</feature>
<reference evidence="6 7" key="1">
    <citation type="submission" date="2017-06" db="EMBL/GenBank/DDBJ databases">
        <title>Genome sequencing of cyanobaciteial culture collection at National Institute for Environmental Studies (NIES).</title>
        <authorList>
            <person name="Hirose Y."/>
            <person name="Shimura Y."/>
            <person name="Fujisawa T."/>
            <person name="Nakamura Y."/>
            <person name="Kawachi M."/>
        </authorList>
    </citation>
    <scope>NUCLEOTIDE SEQUENCE [LARGE SCALE GENOMIC DNA]</scope>
    <source>
        <strain evidence="6 7">NIES-267</strain>
    </source>
</reference>
<keyword evidence="3" id="KW-1133">Transmembrane helix</keyword>
<keyword evidence="3" id="KW-0472">Membrane</keyword>
<dbReference type="Gene3D" id="2.40.50.100">
    <property type="match status" value="2"/>
</dbReference>
<dbReference type="InterPro" id="IPR058624">
    <property type="entry name" value="MdtA-like_HH"/>
</dbReference>
<gene>
    <name evidence="6" type="ORF">NIES267_39910</name>
</gene>
<dbReference type="Gene3D" id="2.40.30.170">
    <property type="match status" value="1"/>
</dbReference>
<feature type="region of interest" description="Disordered" evidence="2">
    <location>
        <begin position="1"/>
        <end position="49"/>
    </location>
</feature>
<evidence type="ECO:0000259" key="4">
    <source>
        <dbReference type="Pfam" id="PF25876"/>
    </source>
</evidence>
<dbReference type="Pfam" id="PF25967">
    <property type="entry name" value="RND-MFP_C"/>
    <property type="match status" value="1"/>
</dbReference>
<accession>A0A1Z4LTC1</accession>
<protein>
    <recommendedName>
        <fullName evidence="8">RND family efflux transporter MFP subunit</fullName>
    </recommendedName>
</protein>
<organism evidence="6 7">
    <name type="scientific">Calothrix parasitica NIES-267</name>
    <dbReference type="NCBI Taxonomy" id="1973488"/>
    <lineage>
        <taxon>Bacteria</taxon>
        <taxon>Bacillati</taxon>
        <taxon>Cyanobacteriota</taxon>
        <taxon>Cyanophyceae</taxon>
        <taxon>Nostocales</taxon>
        <taxon>Calotrichaceae</taxon>
        <taxon>Calothrix</taxon>
    </lineage>
</organism>
<dbReference type="AlphaFoldDB" id="A0A1Z4LTC1"/>
<dbReference type="Gene3D" id="1.10.287.470">
    <property type="entry name" value="Helix hairpin bin"/>
    <property type="match status" value="3"/>
</dbReference>
<dbReference type="GO" id="GO:0015562">
    <property type="term" value="F:efflux transmembrane transporter activity"/>
    <property type="evidence" value="ECO:0007669"/>
    <property type="project" value="TreeGrafter"/>
</dbReference>
<evidence type="ECO:0000256" key="3">
    <source>
        <dbReference type="SAM" id="Phobius"/>
    </source>
</evidence>
<dbReference type="Proteomes" id="UP000218418">
    <property type="component" value="Chromosome"/>
</dbReference>
<evidence type="ECO:0000256" key="2">
    <source>
        <dbReference type="SAM" id="MobiDB-lite"/>
    </source>
</evidence>
<dbReference type="EMBL" id="AP018227">
    <property type="protein sequence ID" value="BAY84495.1"/>
    <property type="molecule type" value="Genomic_DNA"/>
</dbReference>